<organism evidence="2">
    <name type="scientific">Oryza brachyantha</name>
    <name type="common">malo sina</name>
    <dbReference type="NCBI Taxonomy" id="4533"/>
    <lineage>
        <taxon>Eukaryota</taxon>
        <taxon>Viridiplantae</taxon>
        <taxon>Streptophyta</taxon>
        <taxon>Embryophyta</taxon>
        <taxon>Tracheophyta</taxon>
        <taxon>Spermatophyta</taxon>
        <taxon>Magnoliopsida</taxon>
        <taxon>Liliopsida</taxon>
        <taxon>Poales</taxon>
        <taxon>Poaceae</taxon>
        <taxon>BOP clade</taxon>
        <taxon>Oryzoideae</taxon>
        <taxon>Oryzeae</taxon>
        <taxon>Oryzinae</taxon>
        <taxon>Oryza</taxon>
    </lineage>
</organism>
<protein>
    <submittedName>
        <fullName evidence="2">Uncharacterized protein</fullName>
    </submittedName>
</protein>
<reference evidence="2" key="2">
    <citation type="submission" date="2013-04" db="UniProtKB">
        <authorList>
            <consortium name="EnsemblPlants"/>
        </authorList>
    </citation>
    <scope>IDENTIFICATION</scope>
</reference>
<accession>J3LV48</accession>
<dbReference type="Proteomes" id="UP000006038">
    <property type="component" value="Chromosome 4"/>
</dbReference>
<feature type="region of interest" description="Disordered" evidence="1">
    <location>
        <begin position="86"/>
        <end position="107"/>
    </location>
</feature>
<proteinExistence type="predicted"/>
<sequence>MAMTEYCQRLKTLADPLQDLGELISDCTLVLNLIHDLSPRFSSQAELLPLQVSFPTFSTARSALLLAKIRHAARASTPDGITALFVTPTSTPASSNSKGKNGYKGKG</sequence>
<dbReference type="KEGG" id="obr:107303977"/>
<gene>
    <name evidence="2" type="primary">LOC107303977</name>
</gene>
<dbReference type="OMA" id="MAMTEYC"/>
<dbReference type="GeneID" id="107303977"/>
<dbReference type="RefSeq" id="XP_015691346.1">
    <property type="nucleotide sequence ID" value="XM_015835860.1"/>
</dbReference>
<dbReference type="OrthoDB" id="1675099at2759"/>
<evidence type="ECO:0000313" key="2">
    <source>
        <dbReference type="EnsemblPlants" id="OB04G10230.1"/>
    </source>
</evidence>
<reference evidence="2" key="1">
    <citation type="journal article" date="2013" name="Nat. Commun.">
        <title>Whole-genome sequencing of Oryza brachyantha reveals mechanisms underlying Oryza genome evolution.</title>
        <authorList>
            <person name="Chen J."/>
            <person name="Huang Q."/>
            <person name="Gao D."/>
            <person name="Wang J."/>
            <person name="Lang Y."/>
            <person name="Liu T."/>
            <person name="Li B."/>
            <person name="Bai Z."/>
            <person name="Luis Goicoechea J."/>
            <person name="Liang C."/>
            <person name="Chen C."/>
            <person name="Zhang W."/>
            <person name="Sun S."/>
            <person name="Liao Y."/>
            <person name="Zhang X."/>
            <person name="Yang L."/>
            <person name="Song C."/>
            <person name="Wang M."/>
            <person name="Shi J."/>
            <person name="Liu G."/>
            <person name="Liu J."/>
            <person name="Zhou H."/>
            <person name="Zhou W."/>
            <person name="Yu Q."/>
            <person name="An N."/>
            <person name="Chen Y."/>
            <person name="Cai Q."/>
            <person name="Wang B."/>
            <person name="Liu B."/>
            <person name="Min J."/>
            <person name="Huang Y."/>
            <person name="Wu H."/>
            <person name="Li Z."/>
            <person name="Zhang Y."/>
            <person name="Yin Y."/>
            <person name="Song W."/>
            <person name="Jiang J."/>
            <person name="Jackson S.A."/>
            <person name="Wing R.A."/>
            <person name="Wang J."/>
            <person name="Chen M."/>
        </authorList>
    </citation>
    <scope>NUCLEOTIDE SEQUENCE [LARGE SCALE GENOMIC DNA]</scope>
    <source>
        <strain evidence="2">cv. IRGC 101232</strain>
    </source>
</reference>
<dbReference type="EnsemblPlants" id="OB04G10230.1">
    <property type="protein sequence ID" value="OB04G10230.1"/>
    <property type="gene ID" value="OB04G10230"/>
</dbReference>
<dbReference type="AlphaFoldDB" id="J3LV48"/>
<evidence type="ECO:0000256" key="1">
    <source>
        <dbReference type="SAM" id="MobiDB-lite"/>
    </source>
</evidence>
<evidence type="ECO:0000313" key="3">
    <source>
        <dbReference type="Proteomes" id="UP000006038"/>
    </source>
</evidence>
<dbReference type="PANTHER" id="PTHR47481">
    <property type="match status" value="1"/>
</dbReference>
<dbReference type="HOGENOM" id="CLU_2214002_0_0_1"/>
<keyword evidence="3" id="KW-1185">Reference proteome</keyword>
<dbReference type="Gramene" id="OB04G10230.1">
    <property type="protein sequence ID" value="OB04G10230.1"/>
    <property type="gene ID" value="OB04G10230"/>
</dbReference>
<dbReference type="PANTHER" id="PTHR47481:SF31">
    <property type="entry name" value="OS01G0873500 PROTEIN"/>
    <property type="match status" value="1"/>
</dbReference>
<name>J3LV48_ORYBR</name>